<organism evidence="4 5">
    <name type="scientific">Rotaria sordida</name>
    <dbReference type="NCBI Taxonomy" id="392033"/>
    <lineage>
        <taxon>Eukaryota</taxon>
        <taxon>Metazoa</taxon>
        <taxon>Spiralia</taxon>
        <taxon>Gnathifera</taxon>
        <taxon>Rotifera</taxon>
        <taxon>Eurotatoria</taxon>
        <taxon>Bdelloidea</taxon>
        <taxon>Philodinida</taxon>
        <taxon>Philodinidae</taxon>
        <taxon>Rotaria</taxon>
    </lineage>
</organism>
<evidence type="ECO:0000259" key="1">
    <source>
        <dbReference type="Pfam" id="PF05699"/>
    </source>
</evidence>
<dbReference type="GO" id="GO:0046983">
    <property type="term" value="F:protein dimerization activity"/>
    <property type="evidence" value="ECO:0007669"/>
    <property type="project" value="InterPro"/>
</dbReference>
<dbReference type="SUPFAM" id="SSF53098">
    <property type="entry name" value="Ribonuclease H-like"/>
    <property type="match status" value="1"/>
</dbReference>
<dbReference type="AlphaFoldDB" id="A0A813PF61"/>
<evidence type="ECO:0000313" key="6">
    <source>
        <dbReference type="Proteomes" id="UP000663870"/>
    </source>
</evidence>
<dbReference type="EMBL" id="CAJNOL010000008">
    <property type="protein sequence ID" value="CAF0735179.1"/>
    <property type="molecule type" value="Genomic_DNA"/>
</dbReference>
<protein>
    <recommendedName>
        <fullName evidence="1">HAT C-terminal dimerisation domain-containing protein</fullName>
    </recommendedName>
</protein>
<accession>A0A813PF61</accession>
<dbReference type="Proteomes" id="UP000663854">
    <property type="component" value="Unassembled WGS sequence"/>
</dbReference>
<reference evidence="4" key="1">
    <citation type="submission" date="2021-02" db="EMBL/GenBank/DDBJ databases">
        <authorList>
            <person name="Nowell W R."/>
        </authorList>
    </citation>
    <scope>NUCLEOTIDE SEQUENCE</scope>
</reference>
<keyword evidence="6" id="KW-1185">Reference proteome</keyword>
<comment type="caution">
    <text evidence="4">The sequence shown here is derived from an EMBL/GenBank/DDBJ whole genome shotgun (WGS) entry which is preliminary data.</text>
</comment>
<evidence type="ECO:0000313" key="5">
    <source>
        <dbReference type="Proteomes" id="UP000663854"/>
    </source>
</evidence>
<dbReference type="Pfam" id="PF05699">
    <property type="entry name" value="Dimer_Tnp_hAT"/>
    <property type="match status" value="1"/>
</dbReference>
<dbReference type="PANTHER" id="PTHR47611:SF1">
    <property type="entry name" value="CCHC-TYPE DOMAIN-CONTAINING PROTEIN"/>
    <property type="match status" value="1"/>
</dbReference>
<evidence type="ECO:0000313" key="4">
    <source>
        <dbReference type="EMBL" id="CAF0753275.1"/>
    </source>
</evidence>
<evidence type="ECO:0000313" key="2">
    <source>
        <dbReference type="EMBL" id="CAF0735179.1"/>
    </source>
</evidence>
<gene>
    <name evidence="2" type="ORF">JXQ802_LOCUS778</name>
    <name evidence="3" type="ORF">JXQ802_LOCUS866</name>
    <name evidence="4" type="ORF">PYM288_LOCUS2207</name>
</gene>
<proteinExistence type="predicted"/>
<dbReference type="Proteomes" id="UP000663870">
    <property type="component" value="Unassembled WGS sequence"/>
</dbReference>
<dbReference type="EMBL" id="CAJNOH010000014">
    <property type="protein sequence ID" value="CAF0753275.1"/>
    <property type="molecule type" value="Genomic_DNA"/>
</dbReference>
<dbReference type="PANTHER" id="PTHR47611">
    <property type="entry name" value="HAT DIMERISATION DOMAIN, C-TERMINAL"/>
    <property type="match status" value="1"/>
</dbReference>
<feature type="domain" description="HAT C-terminal dimerisation" evidence="1">
    <location>
        <begin position="1"/>
        <end position="48"/>
    </location>
</feature>
<dbReference type="EMBL" id="CAJNOL010000009">
    <property type="protein sequence ID" value="CAF0736593.1"/>
    <property type="molecule type" value="Genomic_DNA"/>
</dbReference>
<sequence length="118" mass="13417">MVQDFYAVPALNTSIERLFSSSKNTVTDKRSSLGAEKINKLLFLQKNLTLLKSFDKKKSIEGNTDEVKRKMIEQPSSTISNVNEGQSITTITKKFKTNEDDITLSDDDYEENDEVDLF</sequence>
<evidence type="ECO:0000313" key="3">
    <source>
        <dbReference type="EMBL" id="CAF0736593.1"/>
    </source>
</evidence>
<name>A0A813PF61_9BILA</name>
<dbReference type="InterPro" id="IPR008906">
    <property type="entry name" value="HATC_C_dom"/>
</dbReference>
<dbReference type="InterPro" id="IPR012337">
    <property type="entry name" value="RNaseH-like_sf"/>
</dbReference>